<evidence type="ECO:0000256" key="14">
    <source>
        <dbReference type="SAM" id="Phobius"/>
    </source>
</evidence>
<keyword evidence="10" id="KW-0067">ATP-binding</keyword>
<dbReference type="SUPFAM" id="SSF103190">
    <property type="entry name" value="Sensory domain-like"/>
    <property type="match status" value="1"/>
</dbReference>
<evidence type="ECO:0000256" key="13">
    <source>
        <dbReference type="ARBA" id="ARBA00023136"/>
    </source>
</evidence>
<keyword evidence="12" id="KW-0902">Two-component regulatory system</keyword>
<evidence type="ECO:0000256" key="5">
    <source>
        <dbReference type="ARBA" id="ARBA00022553"/>
    </source>
</evidence>
<proteinExistence type="predicted"/>
<feature type="transmembrane region" description="Helical" evidence="14">
    <location>
        <begin position="182"/>
        <end position="201"/>
    </location>
</feature>
<dbReference type="InterPro" id="IPR039506">
    <property type="entry name" value="SPOB_a"/>
</dbReference>
<keyword evidence="6" id="KW-0808">Transferase</keyword>
<dbReference type="PANTHER" id="PTHR43547">
    <property type="entry name" value="TWO-COMPONENT HISTIDINE KINASE"/>
    <property type="match status" value="1"/>
</dbReference>
<dbReference type="SUPFAM" id="SSF55785">
    <property type="entry name" value="PYP-like sensor domain (PAS domain)"/>
    <property type="match status" value="1"/>
</dbReference>
<dbReference type="InterPro" id="IPR000014">
    <property type="entry name" value="PAS"/>
</dbReference>
<evidence type="ECO:0000256" key="9">
    <source>
        <dbReference type="ARBA" id="ARBA00022777"/>
    </source>
</evidence>
<dbReference type="Pfam" id="PF02518">
    <property type="entry name" value="HATPase_c"/>
    <property type="match status" value="1"/>
</dbReference>
<feature type="domain" description="Histidine kinase" evidence="15">
    <location>
        <begin position="341"/>
        <end position="536"/>
    </location>
</feature>
<dbReference type="SMART" id="SM00387">
    <property type="entry name" value="HATPase_c"/>
    <property type="match status" value="1"/>
</dbReference>
<dbReference type="PROSITE" id="PS50109">
    <property type="entry name" value="HIS_KIN"/>
    <property type="match status" value="1"/>
</dbReference>
<keyword evidence="13 14" id="KW-0472">Membrane</keyword>
<dbReference type="PANTHER" id="PTHR43547:SF10">
    <property type="entry name" value="SENSOR HISTIDINE KINASE DCUS"/>
    <property type="match status" value="1"/>
</dbReference>
<gene>
    <name evidence="16" type="ORF">AWH56_03420</name>
</gene>
<comment type="subcellular location">
    <subcellularLocation>
        <location evidence="2">Cell membrane</location>
        <topology evidence="2">Multi-pass membrane protein</topology>
    </subcellularLocation>
</comment>
<dbReference type="Gene3D" id="3.30.450.20">
    <property type="entry name" value="PAS domain"/>
    <property type="match status" value="2"/>
</dbReference>
<dbReference type="InterPro" id="IPR036890">
    <property type="entry name" value="HATPase_C_sf"/>
</dbReference>
<evidence type="ECO:0000256" key="3">
    <source>
        <dbReference type="ARBA" id="ARBA00012438"/>
    </source>
</evidence>
<dbReference type="InterPro" id="IPR035965">
    <property type="entry name" value="PAS-like_dom_sf"/>
</dbReference>
<keyword evidence="9 16" id="KW-0418">Kinase</keyword>
<dbReference type="GO" id="GO:0005524">
    <property type="term" value="F:ATP binding"/>
    <property type="evidence" value="ECO:0007669"/>
    <property type="project" value="UniProtKB-KW"/>
</dbReference>
<organism evidence="16">
    <name type="scientific">Anaerobacillus isosaccharinicus</name>
    <dbReference type="NCBI Taxonomy" id="1532552"/>
    <lineage>
        <taxon>Bacteria</taxon>
        <taxon>Bacillati</taxon>
        <taxon>Bacillota</taxon>
        <taxon>Bacilli</taxon>
        <taxon>Bacillales</taxon>
        <taxon>Bacillaceae</taxon>
        <taxon>Anaerobacillus</taxon>
    </lineage>
</organism>
<dbReference type="PRINTS" id="PR00344">
    <property type="entry name" value="BCTRLSENSOR"/>
</dbReference>
<feature type="transmembrane region" description="Helical" evidence="14">
    <location>
        <begin position="20"/>
        <end position="44"/>
    </location>
</feature>
<dbReference type="SMART" id="SM00091">
    <property type="entry name" value="PAS"/>
    <property type="match status" value="1"/>
</dbReference>
<comment type="catalytic activity">
    <reaction evidence="1">
        <text>ATP + protein L-histidine = ADP + protein N-phospho-L-histidine.</text>
        <dbReference type="EC" id="2.7.13.3"/>
    </reaction>
</comment>
<keyword evidence="8" id="KW-0547">Nucleotide-binding</keyword>
<dbReference type="SUPFAM" id="SSF55890">
    <property type="entry name" value="Sporulation response regulatory protein Spo0B"/>
    <property type="match status" value="1"/>
</dbReference>
<evidence type="ECO:0000256" key="2">
    <source>
        <dbReference type="ARBA" id="ARBA00004651"/>
    </source>
</evidence>
<evidence type="ECO:0000256" key="6">
    <source>
        <dbReference type="ARBA" id="ARBA00022679"/>
    </source>
</evidence>
<sequence length="542" mass="60671">MILGGNTLFRFKNLPIRWKITFLSLGIVIFSLLIGGIILLGYMAETKEEELSQRTLITAQLVAQYKSVQDEINNEAASDILQPIAERTRVINNVDYIIILNMDRIRLTHPIKERIGTKFYGGDEDPAFSEHIYTSLASGDHGYTIRSFVPIFNEKSEQVGVVVVGNVLPSHRELINEIGNSLLYVFIFATIFGMWGAWLLANHIKRQTFHIEPDQLARVLVERTATFNAIRDGVIAIDQNEKITVINQAAKEIVNAHGDVVGAKIHDVVPDTRLPEVLKIGKPLLQREFFINNRAILSNRIPITVQGKTIGAVAIFQDKTEVTRLAQELTGVQAFVDALRVQAHEYSNKLHTIAGLIQLDQGKKALDYIFDLSEEQAELTSLITHQIHDDSLAGLLLGKYSRCKELGIKLTFNQNSNFINYPEGTTIHDLVIICGNLIDNSIDALVDTNKELKQITFSIKEAEDFLTIQVGDTGEGISENIKEKMFRRGFSTKQKDGRGIGLFLVRSIIDRIEGNIDINSEVGKGTVFTLQIPMKRKVGVRL</sequence>
<dbReference type="InterPro" id="IPR033463">
    <property type="entry name" value="sCache_3"/>
</dbReference>
<evidence type="ECO:0000313" key="16">
    <source>
        <dbReference type="EMBL" id="OIJ22998.1"/>
    </source>
</evidence>
<dbReference type="Pfam" id="PF14689">
    <property type="entry name" value="SPOB_a"/>
    <property type="match status" value="1"/>
</dbReference>
<evidence type="ECO:0000256" key="11">
    <source>
        <dbReference type="ARBA" id="ARBA00022989"/>
    </source>
</evidence>
<evidence type="ECO:0000259" key="15">
    <source>
        <dbReference type="PROSITE" id="PS50109"/>
    </source>
</evidence>
<accession>A0A1S2ME30</accession>
<protein>
    <recommendedName>
        <fullName evidence="3">histidine kinase</fullName>
        <ecNumber evidence="3">2.7.13.3</ecNumber>
    </recommendedName>
</protein>
<reference evidence="16" key="1">
    <citation type="submission" date="2016-10" db="EMBL/GenBank/DDBJ databases">
        <title>Draft genome sequences of four alkaliphilic bacteria belonging to the Anaerobacillus genus.</title>
        <authorList>
            <person name="Bassil N.M."/>
            <person name="Lloyd J.R."/>
        </authorList>
    </citation>
    <scope>NUCLEOTIDE SEQUENCE [LARGE SCALE GENOMIC DNA]</scope>
    <source>
        <strain evidence="16">NB2006</strain>
    </source>
</reference>
<keyword evidence="7 14" id="KW-0812">Transmembrane</keyword>
<dbReference type="InterPro" id="IPR005467">
    <property type="entry name" value="His_kinase_dom"/>
</dbReference>
<evidence type="ECO:0000256" key="1">
    <source>
        <dbReference type="ARBA" id="ARBA00000085"/>
    </source>
</evidence>
<dbReference type="Gene3D" id="3.30.565.10">
    <property type="entry name" value="Histidine kinase-like ATPase, C-terminal domain"/>
    <property type="match status" value="1"/>
</dbReference>
<dbReference type="EMBL" id="LQXD01000010">
    <property type="protein sequence ID" value="OIJ22998.1"/>
    <property type="molecule type" value="Genomic_DNA"/>
</dbReference>
<evidence type="ECO:0000256" key="8">
    <source>
        <dbReference type="ARBA" id="ARBA00022741"/>
    </source>
</evidence>
<dbReference type="OrthoDB" id="9792686at2"/>
<evidence type="ECO:0000256" key="12">
    <source>
        <dbReference type="ARBA" id="ARBA00023012"/>
    </source>
</evidence>
<dbReference type="KEGG" id="aia:AWH56_025920"/>
<dbReference type="InterPro" id="IPR004358">
    <property type="entry name" value="Sig_transdc_His_kin-like_C"/>
</dbReference>
<dbReference type="GO" id="GO:0005886">
    <property type="term" value="C:plasma membrane"/>
    <property type="evidence" value="ECO:0007669"/>
    <property type="project" value="UniProtKB-SubCell"/>
</dbReference>
<evidence type="ECO:0000256" key="10">
    <source>
        <dbReference type="ARBA" id="ARBA00022840"/>
    </source>
</evidence>
<dbReference type="EC" id="2.7.13.3" evidence="3"/>
<dbReference type="SUPFAM" id="SSF55874">
    <property type="entry name" value="ATPase domain of HSP90 chaperone/DNA topoisomerase II/histidine kinase"/>
    <property type="match status" value="1"/>
</dbReference>
<dbReference type="Gene3D" id="1.10.287.130">
    <property type="match status" value="1"/>
</dbReference>
<dbReference type="GO" id="GO:0000155">
    <property type="term" value="F:phosphorelay sensor kinase activity"/>
    <property type="evidence" value="ECO:0007669"/>
    <property type="project" value="InterPro"/>
</dbReference>
<comment type="caution">
    <text evidence="16">The sequence shown here is derived from an EMBL/GenBank/DDBJ whole genome shotgun (WGS) entry which is preliminary data.</text>
</comment>
<dbReference type="Pfam" id="PF17203">
    <property type="entry name" value="sCache_3_2"/>
    <property type="match status" value="1"/>
</dbReference>
<dbReference type="InterPro" id="IPR016120">
    <property type="entry name" value="Sig_transdc_His_kin_SpoOB"/>
</dbReference>
<dbReference type="AlphaFoldDB" id="A0A1S2ME30"/>
<keyword evidence="5" id="KW-0597">Phosphoprotein</keyword>
<dbReference type="InterPro" id="IPR003594">
    <property type="entry name" value="HATPase_dom"/>
</dbReference>
<evidence type="ECO:0000256" key="4">
    <source>
        <dbReference type="ARBA" id="ARBA00022475"/>
    </source>
</evidence>
<keyword evidence="4" id="KW-1003">Cell membrane</keyword>
<keyword evidence="11 14" id="KW-1133">Transmembrane helix</keyword>
<name>A0A1S2ME30_9BACI</name>
<evidence type="ECO:0000256" key="7">
    <source>
        <dbReference type="ARBA" id="ARBA00022692"/>
    </source>
</evidence>
<dbReference type="InterPro" id="IPR029151">
    <property type="entry name" value="Sensor-like_sf"/>
</dbReference>